<name>A0A423SDL7_PENVA</name>
<dbReference type="GO" id="GO:0005737">
    <property type="term" value="C:cytoplasm"/>
    <property type="evidence" value="ECO:0007669"/>
    <property type="project" value="TreeGrafter"/>
</dbReference>
<dbReference type="Gene3D" id="2.60.40.790">
    <property type="match status" value="2"/>
</dbReference>
<dbReference type="GO" id="GO:0005634">
    <property type="term" value="C:nucleus"/>
    <property type="evidence" value="ECO:0007669"/>
    <property type="project" value="TreeGrafter"/>
</dbReference>
<dbReference type="Proteomes" id="UP000283509">
    <property type="component" value="Unassembled WGS sequence"/>
</dbReference>
<keyword evidence="5" id="KW-0346">Stress response</keyword>
<comment type="similarity">
    <text evidence="1 2">Belongs to the small heat shock protein (HSP20) family.</text>
</comment>
<dbReference type="PANTHER" id="PTHR45640">
    <property type="entry name" value="HEAT SHOCK PROTEIN HSP-12.2-RELATED"/>
    <property type="match status" value="1"/>
</dbReference>
<proteinExistence type="inferred from homology"/>
<gene>
    <name evidence="5" type="ORF">C7M84_019837</name>
</gene>
<feature type="domain" description="SHSP" evidence="4">
    <location>
        <begin position="578"/>
        <end position="685"/>
    </location>
</feature>
<dbReference type="InterPro" id="IPR002068">
    <property type="entry name" value="A-crystallin/Hsp20_dom"/>
</dbReference>
<evidence type="ECO:0000259" key="4">
    <source>
        <dbReference type="PROSITE" id="PS01031"/>
    </source>
</evidence>
<dbReference type="GO" id="GO:0042026">
    <property type="term" value="P:protein refolding"/>
    <property type="evidence" value="ECO:0007669"/>
    <property type="project" value="TreeGrafter"/>
</dbReference>
<evidence type="ECO:0000256" key="3">
    <source>
        <dbReference type="SAM" id="MobiDB-lite"/>
    </source>
</evidence>
<dbReference type="InterPro" id="IPR008978">
    <property type="entry name" value="HSP20-like_chaperone"/>
</dbReference>
<dbReference type="EMBL" id="QCYY01003730">
    <property type="protein sequence ID" value="ROT62292.1"/>
    <property type="molecule type" value="Genomic_DNA"/>
</dbReference>
<dbReference type="GO" id="GO:0051082">
    <property type="term" value="F:unfolded protein binding"/>
    <property type="evidence" value="ECO:0007669"/>
    <property type="project" value="TreeGrafter"/>
</dbReference>
<feature type="region of interest" description="Disordered" evidence="3">
    <location>
        <begin position="25"/>
        <end position="54"/>
    </location>
</feature>
<keyword evidence="6" id="KW-1185">Reference proteome</keyword>
<feature type="compositionally biased region" description="Low complexity" evidence="3">
    <location>
        <begin position="210"/>
        <end position="225"/>
    </location>
</feature>
<dbReference type="PROSITE" id="PS01031">
    <property type="entry name" value="SHSP"/>
    <property type="match status" value="2"/>
</dbReference>
<dbReference type="OrthoDB" id="6368705at2759"/>
<dbReference type="SUPFAM" id="SSF49764">
    <property type="entry name" value="HSP20-like chaperones"/>
    <property type="match status" value="1"/>
</dbReference>
<evidence type="ECO:0000313" key="5">
    <source>
        <dbReference type="EMBL" id="ROT62292.1"/>
    </source>
</evidence>
<dbReference type="CDD" id="cd06526">
    <property type="entry name" value="metazoan_ACD"/>
    <property type="match status" value="2"/>
</dbReference>
<accession>A0A423SDL7</accession>
<dbReference type="Pfam" id="PF00011">
    <property type="entry name" value="HSP20"/>
    <property type="match status" value="2"/>
</dbReference>
<evidence type="ECO:0000313" key="6">
    <source>
        <dbReference type="Proteomes" id="UP000283509"/>
    </source>
</evidence>
<dbReference type="PANTHER" id="PTHR45640:SF26">
    <property type="entry name" value="RE23625P"/>
    <property type="match status" value="1"/>
</dbReference>
<evidence type="ECO:0000256" key="2">
    <source>
        <dbReference type="RuleBase" id="RU003616"/>
    </source>
</evidence>
<evidence type="ECO:0000256" key="1">
    <source>
        <dbReference type="PROSITE-ProRule" id="PRU00285"/>
    </source>
</evidence>
<dbReference type="AlphaFoldDB" id="A0A423SDL7"/>
<dbReference type="GO" id="GO:0009408">
    <property type="term" value="P:response to heat"/>
    <property type="evidence" value="ECO:0007669"/>
    <property type="project" value="TreeGrafter"/>
</dbReference>
<reference evidence="5 6" key="2">
    <citation type="submission" date="2019-01" db="EMBL/GenBank/DDBJ databases">
        <title>The decoding of complex shrimp genome reveals the adaptation for benthos swimmer, frequently molting mechanism and breeding impact on genome.</title>
        <authorList>
            <person name="Sun Y."/>
            <person name="Gao Y."/>
            <person name="Yu Y."/>
        </authorList>
    </citation>
    <scope>NUCLEOTIDE SEQUENCE [LARGE SCALE GENOMIC DNA]</scope>
    <source>
        <tissue evidence="5">Muscle</tissue>
    </source>
</reference>
<protein>
    <submittedName>
        <fullName evidence="5">Heat shock protein 21</fullName>
    </submittedName>
</protein>
<organism evidence="5 6">
    <name type="scientific">Penaeus vannamei</name>
    <name type="common">Whiteleg shrimp</name>
    <name type="synonym">Litopenaeus vannamei</name>
    <dbReference type="NCBI Taxonomy" id="6689"/>
    <lineage>
        <taxon>Eukaryota</taxon>
        <taxon>Metazoa</taxon>
        <taxon>Ecdysozoa</taxon>
        <taxon>Arthropoda</taxon>
        <taxon>Crustacea</taxon>
        <taxon>Multicrustacea</taxon>
        <taxon>Malacostraca</taxon>
        <taxon>Eumalacostraca</taxon>
        <taxon>Eucarida</taxon>
        <taxon>Decapoda</taxon>
        <taxon>Dendrobranchiata</taxon>
        <taxon>Penaeoidea</taxon>
        <taxon>Penaeidae</taxon>
        <taxon>Penaeus</taxon>
    </lineage>
</organism>
<feature type="domain" description="SHSP" evidence="4">
    <location>
        <begin position="306"/>
        <end position="414"/>
    </location>
</feature>
<dbReference type="InterPro" id="IPR001436">
    <property type="entry name" value="Alpha-crystallin/sHSP_animal"/>
</dbReference>
<feature type="region of interest" description="Disordered" evidence="3">
    <location>
        <begin position="189"/>
        <end position="225"/>
    </location>
</feature>
<feature type="compositionally biased region" description="Polar residues" evidence="3">
    <location>
        <begin position="25"/>
        <end position="44"/>
    </location>
</feature>
<comment type="caution">
    <text evidence="5">The sequence shown here is derived from an EMBL/GenBank/DDBJ whole genome shotgun (WGS) entry which is preliminary data.</text>
</comment>
<sequence length="698" mass="78664">MQSCSEFADISDASLCRRSSIAMTETSGNLSASRDFGTSSQDSLLSAIPEDENDSETAEVLHLEDSQQAIDIHDLKNSQESSDIVEVKGSEAIEILDLTESQEDIDILDVKDSQRSVDILEVKGSSVEILDLQDSQESVDILDGEDSHETVAEAQNVSGQISNKRTQSAAIESCTNSLQLSRDCTHEEEAVDSVGQLNLEETTETKESSTTDTNPETSSTTIAEESAEAIESLKGTRRIHRDSPEELLLITKRGNFFQDSFFLDAHRDFSAALRQVLGRCNQVNFEDDTDLRHTDILERYRQLRSRDLREENQAAIVTSDKSCMKIIMDVHDFMSGDVQAKVVDEKELVIEGLLVKKEEGTSSETSHSFRRRFSLPQFTKITSVMSLDGILTVTVMFKEGNVEANTAENSIKTEAKRITKEIIHSKSPSLPAEKRLLETKNENQNGLNEYMTSQSEETRHFSRDFTSGTETPYLDCSFEDSNRLRRCGQESGRESQETNKYNVTEDAIMGTSSRLASGSLSNFTEKSFPITRKGHFFSHYFFRDTREDFQKAVREILSRWGEKSCGDEMTSYRKLRARNMREDTQAVTSSEDERHYKFVIDVHDFMDVGEISVKAVNERELVVEGHLEKKEDGSKSSKRFLRRFVVPGDIELEAVISVMSSDGVLKILAPKKEGHNRKHFSIDVEDMDDVEATVFKEI</sequence>
<reference evidence="5 6" key="1">
    <citation type="submission" date="2018-04" db="EMBL/GenBank/DDBJ databases">
        <authorList>
            <person name="Zhang X."/>
            <person name="Yuan J."/>
            <person name="Li F."/>
            <person name="Xiang J."/>
        </authorList>
    </citation>
    <scope>NUCLEOTIDE SEQUENCE [LARGE SCALE GENOMIC DNA]</scope>
    <source>
        <tissue evidence="5">Muscle</tissue>
    </source>
</reference>